<organism evidence="3 4">
    <name type="scientific">Phytoactinopolyspora halophila</name>
    <dbReference type="NCBI Taxonomy" id="1981511"/>
    <lineage>
        <taxon>Bacteria</taxon>
        <taxon>Bacillati</taxon>
        <taxon>Actinomycetota</taxon>
        <taxon>Actinomycetes</taxon>
        <taxon>Jiangellales</taxon>
        <taxon>Jiangellaceae</taxon>
        <taxon>Phytoactinopolyspora</taxon>
    </lineage>
</organism>
<feature type="compositionally biased region" description="Pro residues" evidence="1">
    <location>
        <begin position="64"/>
        <end position="73"/>
    </location>
</feature>
<protein>
    <recommendedName>
        <fullName evidence="5">DUF3352 domain-containing protein</fullName>
    </recommendedName>
</protein>
<dbReference type="InterPro" id="IPR021787">
    <property type="entry name" value="DUF3352"/>
</dbReference>
<evidence type="ECO:0000313" key="3">
    <source>
        <dbReference type="EMBL" id="RAW11900.1"/>
    </source>
</evidence>
<feature type="compositionally biased region" description="Low complexity" evidence="1">
    <location>
        <begin position="49"/>
        <end position="63"/>
    </location>
</feature>
<accession>A0A329QHU3</accession>
<dbReference type="Proteomes" id="UP000250462">
    <property type="component" value="Unassembled WGS sequence"/>
</dbReference>
<evidence type="ECO:0008006" key="5">
    <source>
        <dbReference type="Google" id="ProtNLM"/>
    </source>
</evidence>
<evidence type="ECO:0000256" key="2">
    <source>
        <dbReference type="SAM" id="Phobius"/>
    </source>
</evidence>
<gene>
    <name evidence="3" type="ORF">DPM12_15680</name>
</gene>
<comment type="caution">
    <text evidence="3">The sequence shown here is derived from an EMBL/GenBank/DDBJ whole genome shotgun (WGS) entry which is preliminary data.</text>
</comment>
<keyword evidence="2" id="KW-0472">Membrane</keyword>
<reference evidence="3 4" key="1">
    <citation type="submission" date="2018-06" db="EMBL/GenBank/DDBJ databases">
        <title>Phytoactinopolyspora halophila sp. nov., a novel halophilic actinomycete isolated from a saline soil in China.</title>
        <authorList>
            <person name="Tang S.-K."/>
        </authorList>
    </citation>
    <scope>NUCLEOTIDE SEQUENCE [LARGE SCALE GENOMIC DNA]</scope>
    <source>
        <strain evidence="3 4">YIM 96934</strain>
    </source>
</reference>
<keyword evidence="2" id="KW-1133">Transmembrane helix</keyword>
<proteinExistence type="predicted"/>
<keyword evidence="2" id="KW-0812">Transmembrane</keyword>
<keyword evidence="4" id="KW-1185">Reference proteome</keyword>
<feature type="transmembrane region" description="Helical" evidence="2">
    <location>
        <begin position="88"/>
        <end position="108"/>
    </location>
</feature>
<evidence type="ECO:0000313" key="4">
    <source>
        <dbReference type="Proteomes" id="UP000250462"/>
    </source>
</evidence>
<name>A0A329QHU3_9ACTN</name>
<feature type="region of interest" description="Disordered" evidence="1">
    <location>
        <begin position="1"/>
        <end position="81"/>
    </location>
</feature>
<dbReference type="RefSeq" id="WP_112259282.1">
    <property type="nucleotide sequence ID" value="NZ_QMIG01000018.1"/>
</dbReference>
<evidence type="ECO:0000256" key="1">
    <source>
        <dbReference type="SAM" id="MobiDB-lite"/>
    </source>
</evidence>
<dbReference type="Pfam" id="PF11832">
    <property type="entry name" value="DUF3352"/>
    <property type="match status" value="1"/>
</dbReference>
<dbReference type="AlphaFoldDB" id="A0A329QHU3"/>
<dbReference type="EMBL" id="QMIG01000018">
    <property type="protein sequence ID" value="RAW11900.1"/>
    <property type="molecule type" value="Genomic_DNA"/>
</dbReference>
<sequence>MSNAGTPGEDSNPGASENPQAAGNDMPDMPSGSSAEQPPPPPPSPAPSPEGTHSPGSTASTASVPPPPAPPLPSAGANEPPRRRRRGFLIGALVAAIVLLVPGAVFAWRALDGGGPQPHDVLPADTLGYVRLDLDPSASQKVEASRFLDTFPALDDVAEFNGDEDLREVMVDKMAEDAGCEIDFGQDVEPWLGDRAGMGFLPPRDDGTDPDVVFVMQVNDEDTAASGLETLQECGGGEPEPIPHTFVDGYLILAAEQDLADEYAESARDSSLADNDEFVDAMDRLGDPGIASMWFSGEALVEFADTSMMEDQMDTSDEFGNDPMTGMDPGAPDMDQLREMVEQTYRSIAMTVRFDDEYAEIVTAATGDLYKELPGGGVRADVPEDTTMMFGFVNGNQYLQDNWEFLTESAGEEMAMMENMVTAMGLSLPEDLGTMLGDNLLVAVDANNLDLDALTRFGDMESLRFGMRVDGDPDAVSDVWSTLEEMAAMSGDSLDDVPLTTTDDGYVIASDDAYAGELTEGGTLGETDSYNTAVKDADDAHAVMYLDAGVLTEELTSQLTAEGVEPEIIESIQAIQAFGYSAHLYDGYTEATFRIITD</sequence>
<dbReference type="OrthoDB" id="5241887at2"/>
<feature type="compositionally biased region" description="Pro residues" evidence="1">
    <location>
        <begin position="37"/>
        <end position="48"/>
    </location>
</feature>